<reference evidence="1" key="1">
    <citation type="journal article" date="2019" name="Sci. Rep.">
        <title>Draft genome of Tanacetum cinerariifolium, the natural source of mosquito coil.</title>
        <authorList>
            <person name="Yamashiro T."/>
            <person name="Shiraishi A."/>
            <person name="Satake H."/>
            <person name="Nakayama K."/>
        </authorList>
    </citation>
    <scope>NUCLEOTIDE SEQUENCE</scope>
</reference>
<protein>
    <submittedName>
        <fullName evidence="1">Uncharacterized protein</fullName>
    </submittedName>
</protein>
<gene>
    <name evidence="1" type="ORF">Tci_490252</name>
</gene>
<proteinExistence type="predicted"/>
<feature type="non-terminal residue" evidence="1">
    <location>
        <position position="1"/>
    </location>
</feature>
<dbReference type="EMBL" id="BKCJ010249705">
    <property type="protein sequence ID" value="GEZ18279.1"/>
    <property type="molecule type" value="Genomic_DNA"/>
</dbReference>
<dbReference type="AlphaFoldDB" id="A0A699I423"/>
<name>A0A699I423_TANCI</name>
<evidence type="ECO:0000313" key="1">
    <source>
        <dbReference type="EMBL" id="GEZ18279.1"/>
    </source>
</evidence>
<accession>A0A699I423</accession>
<sequence>VPITDNVNVLDSKDTNTAHLPKLKTRLDWMKSVPEEDGPATQESNWVIPPNELSEPENNWANALSSSYQDPDKYKLLRQTCDMSSFINWFCKWIRKKKLSKTNLKGSAFKADLEYLVSGDKGRRSALSISKLKAAHYLDFGLEELVLYLWIDSEREYDISAAYGISHWWFKHKEFYITRHDAPSNCSKVRSHMRILSVISLKTYERYGYAFLKEIVLRRADYEEHKILKADFKNLHPNDFEDRDRNDQKKMIRETEVRKFSDDTLDMILEKLDHMVKDFREKAANQTRILEALDYRVKEYRVNRLNPGSYKDGDGVNLFLQSQDHSHMLILKTKYRIPSRKINLKLPYTLISTSASICQSDEIMY</sequence>
<comment type="caution">
    <text evidence="1">The sequence shown here is derived from an EMBL/GenBank/DDBJ whole genome shotgun (WGS) entry which is preliminary data.</text>
</comment>
<organism evidence="1">
    <name type="scientific">Tanacetum cinerariifolium</name>
    <name type="common">Dalmatian daisy</name>
    <name type="synonym">Chrysanthemum cinerariifolium</name>
    <dbReference type="NCBI Taxonomy" id="118510"/>
    <lineage>
        <taxon>Eukaryota</taxon>
        <taxon>Viridiplantae</taxon>
        <taxon>Streptophyta</taxon>
        <taxon>Embryophyta</taxon>
        <taxon>Tracheophyta</taxon>
        <taxon>Spermatophyta</taxon>
        <taxon>Magnoliopsida</taxon>
        <taxon>eudicotyledons</taxon>
        <taxon>Gunneridae</taxon>
        <taxon>Pentapetalae</taxon>
        <taxon>asterids</taxon>
        <taxon>campanulids</taxon>
        <taxon>Asterales</taxon>
        <taxon>Asteraceae</taxon>
        <taxon>Asteroideae</taxon>
        <taxon>Anthemideae</taxon>
        <taxon>Anthemidinae</taxon>
        <taxon>Tanacetum</taxon>
    </lineage>
</organism>